<dbReference type="Proteomes" id="UP000711488">
    <property type="component" value="Unassembled WGS sequence"/>
</dbReference>
<name>A0A6A0GV67_HYAAZ</name>
<comment type="caution">
    <text evidence="1">The sequence shown here is derived from an EMBL/GenBank/DDBJ whole genome shotgun (WGS) entry which is preliminary data.</text>
</comment>
<evidence type="ECO:0008006" key="2">
    <source>
        <dbReference type="Google" id="ProtNLM"/>
    </source>
</evidence>
<sequence>MVHDKPIRRSPLVVRQEYDTDVNKGYVIRGNAALLRCEVPSFVGDLVHVTAWQEEATGHHYYPNDDYGSKPACTGHHYYPNDDYGSKPACTGHHYYPNDDYGSGPAFKPGAVIQQEYRAEVNNEFVIVGNAGVMKCVIPTFTGDYVSVTAWDEETNGVTILPTSHYGTSDGEYVAEAGNRYVIRGNAALFRIQMRGSILRGGLGA</sequence>
<reference evidence="1" key="1">
    <citation type="submission" date="2014-08" db="EMBL/GenBank/DDBJ databases">
        <authorList>
            <person name="Murali S."/>
            <person name="Richards S."/>
            <person name="Bandaranaike D."/>
            <person name="Bellair M."/>
            <person name="Blankenburg K."/>
            <person name="Chao H."/>
            <person name="Dinh H."/>
            <person name="Doddapaneni H."/>
            <person name="Dugan-Rocha S."/>
            <person name="Elkadiri S."/>
            <person name="Gnanaolivu R."/>
            <person name="Hughes D."/>
            <person name="Lee S."/>
            <person name="Li M."/>
            <person name="Ming W."/>
            <person name="Munidasa M."/>
            <person name="Muniz J."/>
            <person name="Nguyen L."/>
            <person name="Osuji N."/>
            <person name="Pu L.-L."/>
            <person name="Puazo M."/>
            <person name="Skinner E."/>
            <person name="Qu C."/>
            <person name="Quiroz J."/>
            <person name="Raj R."/>
            <person name="Weissenberger G."/>
            <person name="Xin Y."/>
            <person name="Zou X."/>
            <person name="Han Y."/>
            <person name="Worley K."/>
            <person name="Muzny D."/>
            <person name="Gibbs R."/>
        </authorList>
    </citation>
    <scope>NUCLEOTIDE SEQUENCE</scope>
    <source>
        <strain evidence="1">HAZT.00-mixed</strain>
        <tissue evidence="1">Whole organism</tissue>
    </source>
</reference>
<protein>
    <recommendedName>
        <fullName evidence="2">Ig-like domain-containing protein</fullName>
    </recommendedName>
</protein>
<reference evidence="1" key="3">
    <citation type="submission" date="2019-06" db="EMBL/GenBank/DDBJ databases">
        <authorList>
            <person name="Poynton C."/>
            <person name="Hasenbein S."/>
            <person name="Benoit J.B."/>
            <person name="Sepulveda M.S."/>
            <person name="Poelchau M.F."/>
            <person name="Murali S.C."/>
            <person name="Chen S."/>
            <person name="Glastad K.M."/>
            <person name="Werren J.H."/>
            <person name="Vineis J.H."/>
            <person name="Bowen J.L."/>
            <person name="Friedrich M."/>
            <person name="Jones J."/>
            <person name="Robertson H.M."/>
            <person name="Feyereisen R."/>
            <person name="Mechler-Hickson A."/>
            <person name="Mathers N."/>
            <person name="Lee C.E."/>
            <person name="Colbourne J.K."/>
            <person name="Biales A."/>
            <person name="Johnston J.S."/>
            <person name="Wellborn G.A."/>
            <person name="Rosendale A.J."/>
            <person name="Cridge A.G."/>
            <person name="Munoz-Torres M.C."/>
            <person name="Bain P.A."/>
            <person name="Manny A.R."/>
            <person name="Major K.M."/>
            <person name="Lambert F.N."/>
            <person name="Vulpe C.D."/>
            <person name="Tuck P."/>
            <person name="Blalock B.J."/>
            <person name="Lin Y.-Y."/>
            <person name="Smith M.E."/>
            <person name="Ochoa-Acuna H."/>
            <person name="Chen M.-J.M."/>
            <person name="Childers C.P."/>
            <person name="Qu J."/>
            <person name="Dugan S."/>
            <person name="Lee S.L."/>
            <person name="Chao H."/>
            <person name="Dinh H."/>
            <person name="Han Y."/>
            <person name="Doddapaneni H."/>
            <person name="Worley K.C."/>
            <person name="Muzny D.M."/>
            <person name="Gibbs R.A."/>
            <person name="Richards S."/>
        </authorList>
    </citation>
    <scope>NUCLEOTIDE SEQUENCE</scope>
    <source>
        <strain evidence="1">HAZT.00-mixed</strain>
        <tissue evidence="1">Whole organism</tissue>
    </source>
</reference>
<organism evidence="1">
    <name type="scientific">Hyalella azteca</name>
    <name type="common">Amphipod</name>
    <dbReference type="NCBI Taxonomy" id="294128"/>
    <lineage>
        <taxon>Eukaryota</taxon>
        <taxon>Metazoa</taxon>
        <taxon>Ecdysozoa</taxon>
        <taxon>Arthropoda</taxon>
        <taxon>Crustacea</taxon>
        <taxon>Multicrustacea</taxon>
        <taxon>Malacostraca</taxon>
        <taxon>Eumalacostraca</taxon>
        <taxon>Peracarida</taxon>
        <taxon>Amphipoda</taxon>
        <taxon>Senticaudata</taxon>
        <taxon>Talitrida</taxon>
        <taxon>Talitroidea</taxon>
        <taxon>Hyalellidae</taxon>
        <taxon>Hyalella</taxon>
    </lineage>
</organism>
<proteinExistence type="predicted"/>
<dbReference type="AlphaFoldDB" id="A0A6A0GV67"/>
<feature type="non-terminal residue" evidence="1">
    <location>
        <position position="205"/>
    </location>
</feature>
<dbReference type="InterPro" id="IPR013783">
    <property type="entry name" value="Ig-like_fold"/>
</dbReference>
<evidence type="ECO:0000313" key="1">
    <source>
        <dbReference type="EMBL" id="KAA0188854.1"/>
    </source>
</evidence>
<gene>
    <name evidence="1" type="ORF">HAZT_HAZT007594</name>
</gene>
<dbReference type="EMBL" id="JQDR03013973">
    <property type="protein sequence ID" value="KAA0188854.1"/>
    <property type="molecule type" value="Genomic_DNA"/>
</dbReference>
<accession>A0A6A0GV67</accession>
<reference evidence="1" key="2">
    <citation type="journal article" date="2018" name="Environ. Sci. Technol.">
        <title>The Toxicogenome of Hyalella azteca: A Model for Sediment Ecotoxicology and Evolutionary Toxicology.</title>
        <authorList>
            <person name="Poynton H.C."/>
            <person name="Hasenbein S."/>
            <person name="Benoit J.B."/>
            <person name="Sepulveda M.S."/>
            <person name="Poelchau M.F."/>
            <person name="Hughes D.S.T."/>
            <person name="Murali S.C."/>
            <person name="Chen S."/>
            <person name="Glastad K.M."/>
            <person name="Goodisman M.A.D."/>
            <person name="Werren J.H."/>
            <person name="Vineis J.H."/>
            <person name="Bowen J.L."/>
            <person name="Friedrich M."/>
            <person name="Jones J."/>
            <person name="Robertson H.M."/>
            <person name="Feyereisen R."/>
            <person name="Mechler-Hickson A."/>
            <person name="Mathers N."/>
            <person name="Lee C.E."/>
            <person name="Colbourne J.K."/>
            <person name="Biales A."/>
            <person name="Johnston J.S."/>
            <person name="Wellborn G.A."/>
            <person name="Rosendale A.J."/>
            <person name="Cridge A.G."/>
            <person name="Munoz-Torres M.C."/>
            <person name="Bain P.A."/>
            <person name="Manny A.R."/>
            <person name="Major K.M."/>
            <person name="Lambert F.N."/>
            <person name="Vulpe C.D."/>
            <person name="Tuck P."/>
            <person name="Blalock B.J."/>
            <person name="Lin Y.Y."/>
            <person name="Smith M.E."/>
            <person name="Ochoa-Acuna H."/>
            <person name="Chen M.M."/>
            <person name="Childers C.P."/>
            <person name="Qu J."/>
            <person name="Dugan S."/>
            <person name="Lee S.L."/>
            <person name="Chao H."/>
            <person name="Dinh H."/>
            <person name="Han Y."/>
            <person name="Doddapaneni H."/>
            <person name="Worley K.C."/>
            <person name="Muzny D.M."/>
            <person name="Gibbs R.A."/>
            <person name="Richards S."/>
        </authorList>
    </citation>
    <scope>NUCLEOTIDE SEQUENCE</scope>
    <source>
        <strain evidence="1">HAZT.00-mixed</strain>
        <tissue evidence="1">Whole organism</tissue>
    </source>
</reference>
<dbReference type="Gene3D" id="2.60.40.10">
    <property type="entry name" value="Immunoglobulins"/>
    <property type="match status" value="2"/>
</dbReference>